<dbReference type="PANTHER" id="PTHR45812:SF1">
    <property type="entry name" value="DNA POLYMERASE ZETA CATALYTIC SUBUNIT"/>
    <property type="match status" value="1"/>
</dbReference>
<evidence type="ECO:0000313" key="4">
    <source>
        <dbReference type="EMBL" id="KAA8545128.1"/>
    </source>
</evidence>
<dbReference type="GO" id="GO:0000724">
    <property type="term" value="P:double-strand break repair via homologous recombination"/>
    <property type="evidence" value="ECO:0007669"/>
    <property type="project" value="TreeGrafter"/>
</dbReference>
<dbReference type="Proteomes" id="UP000325577">
    <property type="component" value="Linkage Group LG10"/>
</dbReference>
<feature type="domain" description="DNA polymerase delta/zeta catalytic subunit N-terminal" evidence="2">
    <location>
        <begin position="66"/>
        <end position="145"/>
    </location>
</feature>
<comment type="catalytic activity">
    <reaction evidence="1">
        <text>DNA(n) + a 2'-deoxyribonucleoside 5'-triphosphate = DNA(n+1) + diphosphate</text>
        <dbReference type="Rhea" id="RHEA:22508"/>
        <dbReference type="Rhea" id="RHEA-COMP:17339"/>
        <dbReference type="Rhea" id="RHEA-COMP:17340"/>
        <dbReference type="ChEBI" id="CHEBI:33019"/>
        <dbReference type="ChEBI" id="CHEBI:61560"/>
        <dbReference type="ChEBI" id="CHEBI:173112"/>
        <dbReference type="EC" id="2.7.7.7"/>
    </reaction>
</comment>
<proteinExistence type="predicted"/>
<dbReference type="FunFam" id="3.30.342.10:FF:000014">
    <property type="entry name" value="DNA polymerase"/>
    <property type="match status" value="1"/>
</dbReference>
<evidence type="ECO:0000313" key="5">
    <source>
        <dbReference type="Proteomes" id="UP000325577"/>
    </source>
</evidence>
<reference evidence="4 5" key="1">
    <citation type="submission" date="2019-09" db="EMBL/GenBank/DDBJ databases">
        <title>A chromosome-level genome assembly of the Chinese tupelo Nyssa sinensis.</title>
        <authorList>
            <person name="Yang X."/>
            <person name="Kang M."/>
            <person name="Yang Y."/>
            <person name="Xiong H."/>
            <person name="Wang M."/>
            <person name="Zhang Z."/>
            <person name="Wang Z."/>
            <person name="Wu H."/>
            <person name="Ma T."/>
            <person name="Liu J."/>
            <person name="Xi Z."/>
        </authorList>
    </citation>
    <scope>NUCLEOTIDE SEQUENCE [LARGE SCALE GENOMIC DNA]</scope>
    <source>
        <strain evidence="4">J267</strain>
        <tissue evidence="4">Leaf</tissue>
    </source>
</reference>
<dbReference type="GO" id="GO:0005634">
    <property type="term" value="C:nucleus"/>
    <property type="evidence" value="ECO:0007669"/>
    <property type="project" value="TreeGrafter"/>
</dbReference>
<sequence length="349" mass="39224">MADSQSDSNVFSVRIVSIDYYMAPPIPDLDICYSSFQGGKLNEVPVIRIYGSTPAGQKTCLHIHRALPYLYVPCEDLLLQSNQQGDARTHLISRAIEKALKLKGNTGSKRQHVHDCSLVRARKFYGYHSSEELFAKIYLYYPHDVSRAANLLLGGAVLDKSLQPYESHIPFLLQFLVDYNLYGMGHLHVSNLKFRHPVPNAFSRRKANYNGQSGQGTDNAACTSAGFQADSSGDACLGSRVWISSTIPDDWMWKCPSQPDAPSDQDIRLVRRQSTCELEGDITVDEILNQQLKMYSSLSQTHSDVKMVRSLIPIWEEEYERTGMHDTAMPPDPGKPLPEDVLRTLALWT</sequence>
<dbReference type="OrthoDB" id="2414538at2759"/>
<dbReference type="PANTHER" id="PTHR45812">
    <property type="entry name" value="DNA POLYMERASE ZETA CATALYTIC SUBUNIT"/>
    <property type="match status" value="1"/>
</dbReference>
<evidence type="ECO:0000259" key="3">
    <source>
        <dbReference type="Pfam" id="PF24065"/>
    </source>
</evidence>
<dbReference type="Gene3D" id="3.30.342.10">
    <property type="entry name" value="DNA Polymerase, chain B, domain 1"/>
    <property type="match status" value="1"/>
</dbReference>
<dbReference type="InterPro" id="IPR056435">
    <property type="entry name" value="DPOD/Z_N"/>
</dbReference>
<gene>
    <name evidence="4" type="ORF">F0562_019983</name>
</gene>
<evidence type="ECO:0000259" key="2">
    <source>
        <dbReference type="Pfam" id="PF24055"/>
    </source>
</evidence>
<protein>
    <submittedName>
        <fullName evidence="4">Uncharacterized protein</fullName>
    </submittedName>
</protein>
<organism evidence="4 5">
    <name type="scientific">Nyssa sinensis</name>
    <dbReference type="NCBI Taxonomy" id="561372"/>
    <lineage>
        <taxon>Eukaryota</taxon>
        <taxon>Viridiplantae</taxon>
        <taxon>Streptophyta</taxon>
        <taxon>Embryophyta</taxon>
        <taxon>Tracheophyta</taxon>
        <taxon>Spermatophyta</taxon>
        <taxon>Magnoliopsida</taxon>
        <taxon>eudicotyledons</taxon>
        <taxon>Gunneridae</taxon>
        <taxon>Pentapetalae</taxon>
        <taxon>asterids</taxon>
        <taxon>Cornales</taxon>
        <taxon>Nyssaceae</taxon>
        <taxon>Nyssa</taxon>
    </lineage>
</organism>
<dbReference type="InterPro" id="IPR030559">
    <property type="entry name" value="PolZ_Rev3"/>
</dbReference>
<dbReference type="SUPFAM" id="SSF53098">
    <property type="entry name" value="Ribonuclease H-like"/>
    <property type="match status" value="1"/>
</dbReference>
<feature type="domain" description="DNA polymerase zeta catalytic subunit N-terminal" evidence="3">
    <location>
        <begin position="11"/>
        <end position="64"/>
    </location>
</feature>
<dbReference type="InterPro" id="IPR012337">
    <property type="entry name" value="RNaseH-like_sf"/>
</dbReference>
<name>A0A5J5BQJ7_9ASTE</name>
<dbReference type="GO" id="GO:0003887">
    <property type="term" value="F:DNA-directed DNA polymerase activity"/>
    <property type="evidence" value="ECO:0007669"/>
    <property type="project" value="UniProtKB-EC"/>
</dbReference>
<evidence type="ECO:0000256" key="1">
    <source>
        <dbReference type="ARBA" id="ARBA00049244"/>
    </source>
</evidence>
<dbReference type="Pfam" id="PF24065">
    <property type="entry name" value="REV3_N"/>
    <property type="match status" value="1"/>
</dbReference>
<dbReference type="Pfam" id="PF24055">
    <property type="entry name" value="POL3_N"/>
    <property type="match status" value="1"/>
</dbReference>
<dbReference type="GO" id="GO:0016035">
    <property type="term" value="C:zeta DNA polymerase complex"/>
    <property type="evidence" value="ECO:0007669"/>
    <property type="project" value="InterPro"/>
</dbReference>
<dbReference type="EMBL" id="CM018033">
    <property type="protein sequence ID" value="KAA8545128.1"/>
    <property type="molecule type" value="Genomic_DNA"/>
</dbReference>
<dbReference type="InterPro" id="IPR056447">
    <property type="entry name" value="REV3_N"/>
</dbReference>
<accession>A0A5J5BQJ7</accession>
<dbReference type="AlphaFoldDB" id="A0A5J5BQJ7"/>
<dbReference type="GO" id="GO:0042276">
    <property type="term" value="P:error-prone translesion synthesis"/>
    <property type="evidence" value="ECO:0007669"/>
    <property type="project" value="TreeGrafter"/>
</dbReference>
<keyword evidence="5" id="KW-1185">Reference proteome</keyword>